<dbReference type="InterPro" id="IPR001619">
    <property type="entry name" value="Sec1-like"/>
</dbReference>
<protein>
    <submittedName>
        <fullName evidence="5">FtsJ domain-containing protein</fullName>
    </submittedName>
</protein>
<dbReference type="PANTHER" id="PTHR11679">
    <property type="entry name" value="VESICLE PROTEIN SORTING-ASSOCIATED"/>
    <property type="match status" value="1"/>
</dbReference>
<dbReference type="GO" id="GO:0008168">
    <property type="term" value="F:methyltransferase activity"/>
    <property type="evidence" value="ECO:0007669"/>
    <property type="project" value="InterPro"/>
</dbReference>
<dbReference type="GO" id="GO:0016192">
    <property type="term" value="P:vesicle-mediated transport"/>
    <property type="evidence" value="ECO:0007669"/>
    <property type="project" value="InterPro"/>
</dbReference>
<dbReference type="InterPro" id="IPR015507">
    <property type="entry name" value="rRNA-MeTfrase_E"/>
</dbReference>
<sequence length="819" mass="90515">MDVVKAIRDYIQTMLQISGQGMKILLMDQETIEILSVAYTMSEISKHEVFLLERLESPRQPMKHLKAVVFVRPTKANMQLLHAELRSPKYGSYCLFFSQAISRQDLKSLAEHDEQEVVREVQEVFADYLALSPLLFTPNQRLAVRGFAWQPGALQRCAEGLAGVLLSLKRLPFIRYQNSSANARRLAEQLAGLVEREKEGLFNFQERGATHLLVLDRREDPVTPLLNQWTYQAMVHELLGIRNNVVELGDTKVNLSAQYDDFYRDHWHVNFGELGAAVKQLMEEFQRKQQATAGKIESIGDMKNFVENYPAFKKLSGSVTKHVNLMSEISKLVGERNLLEVSELEQELAALGGEAHAHLQRVQHLIASPKVTELDALRLALLFALRYETQAASALPALRDALARRGLNEQQTGLIAALLRYGGVKARTSDLFGTQTPLSVTKRLFKGIKGVENIFTQHQPLLADLIDQACKAKLKEAAYPFVSAPSAAAQQRPADLIVFVVGGVTYVEALAVHNCNKNIPVVNVLLGGTSVINTRSFLEEVAAAVDSSAEPPTSGGSAPTGSSSGPAGGRISSTQNISIRSRAKSIISSQTLQLQRRAYCAIRNPGNPWVVRQLRDVYVRKARYESYRCRSAYKLMEMHEKLNLFQPGQCIVECGAAPGSWTQVLARQLKGPQVPEPARSQALIVAFDLQHIAPVPNAVCLSEVDIRSAQCLASLREALTDRPVDWVLSDMAPSASGERSLDSAVCVELCELALQLCLRLGRPGSGFVCKLWDGAETARLEAPLRRFFTGGVRRVKPPASRGDSAEFYFVARGLQLPSA</sequence>
<dbReference type="InterPro" id="IPR043127">
    <property type="entry name" value="Sec-1-like_dom3a"/>
</dbReference>
<dbReference type="SUPFAM" id="SSF56815">
    <property type="entry name" value="Sec1/munc18-like (SM) proteins"/>
    <property type="match status" value="1"/>
</dbReference>
<name>A0A1I8IJ25_9PLAT</name>
<dbReference type="Gene3D" id="3.40.50.1910">
    <property type="match status" value="1"/>
</dbReference>
<dbReference type="SUPFAM" id="SSF53335">
    <property type="entry name" value="S-adenosyl-L-methionine-dependent methyltransferases"/>
    <property type="match status" value="1"/>
</dbReference>
<evidence type="ECO:0000259" key="3">
    <source>
        <dbReference type="Pfam" id="PF01728"/>
    </source>
</evidence>
<accession>A0A1I8IJ25</accession>
<dbReference type="InterPro" id="IPR029063">
    <property type="entry name" value="SAM-dependent_MTases_sf"/>
</dbReference>
<dbReference type="WBParaSite" id="maker-uti_cns_0013308-snap-gene-0.3-mRNA-1">
    <property type="protein sequence ID" value="maker-uti_cns_0013308-snap-gene-0.3-mRNA-1"/>
    <property type="gene ID" value="maker-uti_cns_0013308-snap-gene-0.3"/>
</dbReference>
<dbReference type="Pfam" id="PF01728">
    <property type="entry name" value="FtsJ"/>
    <property type="match status" value="1"/>
</dbReference>
<dbReference type="InterPro" id="IPR027482">
    <property type="entry name" value="Sec1-like_dom2"/>
</dbReference>
<proteinExistence type="inferred from homology"/>
<dbReference type="Gene3D" id="3.40.50.2060">
    <property type="match status" value="1"/>
</dbReference>
<feature type="region of interest" description="Disordered" evidence="2">
    <location>
        <begin position="547"/>
        <end position="574"/>
    </location>
</feature>
<dbReference type="GO" id="GO:0001510">
    <property type="term" value="P:RNA methylation"/>
    <property type="evidence" value="ECO:0007669"/>
    <property type="project" value="InterPro"/>
</dbReference>
<dbReference type="Pfam" id="PF00995">
    <property type="entry name" value="Sec1"/>
    <property type="match status" value="1"/>
</dbReference>
<keyword evidence="4" id="KW-1185">Reference proteome</keyword>
<dbReference type="InterPro" id="IPR043154">
    <property type="entry name" value="Sec-1-like_dom1"/>
</dbReference>
<dbReference type="Gene3D" id="3.40.50.150">
    <property type="entry name" value="Vaccinia Virus protein VP39"/>
    <property type="match status" value="1"/>
</dbReference>
<comment type="similarity">
    <text evidence="1">Belongs to the STXBP/unc-18/SEC1 family.</text>
</comment>
<dbReference type="InterPro" id="IPR036045">
    <property type="entry name" value="Sec1-like_sf"/>
</dbReference>
<dbReference type="Gene3D" id="1.25.40.60">
    <property type="match status" value="1"/>
</dbReference>
<dbReference type="Proteomes" id="UP000095280">
    <property type="component" value="Unplaced"/>
</dbReference>
<dbReference type="InterPro" id="IPR002877">
    <property type="entry name" value="RNA_MeTrfase_FtsJ_dom"/>
</dbReference>
<feature type="domain" description="Ribosomal RNA methyltransferase FtsJ" evidence="3">
    <location>
        <begin position="627"/>
        <end position="813"/>
    </location>
</feature>
<dbReference type="HAMAP" id="MF_01547">
    <property type="entry name" value="RNA_methyltr_E"/>
    <property type="match status" value="1"/>
</dbReference>
<evidence type="ECO:0000256" key="2">
    <source>
        <dbReference type="SAM" id="MobiDB-lite"/>
    </source>
</evidence>
<dbReference type="Gene3D" id="3.90.830.10">
    <property type="entry name" value="Syntaxin Binding Protein 1, Chain A, domain 2"/>
    <property type="match status" value="1"/>
</dbReference>
<feature type="compositionally biased region" description="Low complexity" evidence="2">
    <location>
        <begin position="547"/>
        <end position="565"/>
    </location>
</feature>
<evidence type="ECO:0000313" key="5">
    <source>
        <dbReference type="WBParaSite" id="maker-uti_cns_0013308-snap-gene-0.3-mRNA-1"/>
    </source>
</evidence>
<evidence type="ECO:0000313" key="4">
    <source>
        <dbReference type="Proteomes" id="UP000095280"/>
    </source>
</evidence>
<reference evidence="5" key="1">
    <citation type="submission" date="2016-11" db="UniProtKB">
        <authorList>
            <consortium name="WormBaseParasite"/>
        </authorList>
    </citation>
    <scope>IDENTIFICATION</scope>
</reference>
<evidence type="ECO:0000256" key="1">
    <source>
        <dbReference type="ARBA" id="ARBA00009884"/>
    </source>
</evidence>
<organism evidence="4 5">
    <name type="scientific">Macrostomum lignano</name>
    <dbReference type="NCBI Taxonomy" id="282301"/>
    <lineage>
        <taxon>Eukaryota</taxon>
        <taxon>Metazoa</taxon>
        <taxon>Spiralia</taxon>
        <taxon>Lophotrochozoa</taxon>
        <taxon>Platyhelminthes</taxon>
        <taxon>Rhabditophora</taxon>
        <taxon>Macrostomorpha</taxon>
        <taxon>Macrostomida</taxon>
        <taxon>Macrostomidae</taxon>
        <taxon>Macrostomum</taxon>
    </lineage>
</organism>
<dbReference type="AlphaFoldDB" id="A0A1I8IJ25"/>